<dbReference type="Pfam" id="PF07715">
    <property type="entry name" value="Plug"/>
    <property type="match status" value="1"/>
</dbReference>
<dbReference type="InterPro" id="IPR037066">
    <property type="entry name" value="Plug_dom_sf"/>
</dbReference>
<dbReference type="SUPFAM" id="SSF56935">
    <property type="entry name" value="Porins"/>
    <property type="match status" value="1"/>
</dbReference>
<dbReference type="SUPFAM" id="SSF49464">
    <property type="entry name" value="Carboxypeptidase regulatory domain-like"/>
    <property type="match status" value="1"/>
</dbReference>
<dbReference type="RefSeq" id="WP_201432455.1">
    <property type="nucleotide sequence ID" value="NZ_JAEQBW010000011.1"/>
</dbReference>
<dbReference type="Gene3D" id="2.170.130.10">
    <property type="entry name" value="TonB-dependent receptor, plug domain"/>
    <property type="match status" value="1"/>
</dbReference>
<evidence type="ECO:0000313" key="2">
    <source>
        <dbReference type="EMBL" id="MBK6266769.1"/>
    </source>
</evidence>
<feature type="domain" description="TonB-dependent receptor plug" evidence="1">
    <location>
        <begin position="131"/>
        <end position="236"/>
    </location>
</feature>
<comment type="caution">
    <text evidence="2">The sequence shown here is derived from an EMBL/GenBank/DDBJ whole genome shotgun (WGS) entry which is preliminary data.</text>
</comment>
<dbReference type="Proteomes" id="UP000611723">
    <property type="component" value="Unassembled WGS sequence"/>
</dbReference>
<accession>A0A935CAW9</accession>
<keyword evidence="2" id="KW-0675">Receptor</keyword>
<organism evidence="2 3">
    <name type="scientific">Marivirga aurantiaca</name>
    <dbReference type="NCBI Taxonomy" id="2802615"/>
    <lineage>
        <taxon>Bacteria</taxon>
        <taxon>Pseudomonadati</taxon>
        <taxon>Bacteroidota</taxon>
        <taxon>Cytophagia</taxon>
        <taxon>Cytophagales</taxon>
        <taxon>Marivirgaceae</taxon>
        <taxon>Marivirga</taxon>
    </lineage>
</organism>
<dbReference type="EMBL" id="JAEQBW010000011">
    <property type="protein sequence ID" value="MBK6266769.1"/>
    <property type="molecule type" value="Genomic_DNA"/>
</dbReference>
<protein>
    <submittedName>
        <fullName evidence="2">TonB-dependent receptor</fullName>
    </submittedName>
</protein>
<reference evidence="2" key="1">
    <citation type="submission" date="2021-01" db="EMBL/GenBank/DDBJ databases">
        <title>Marivirga aurantiaca sp. nov., isolated from intertidal surface sediments.</title>
        <authorList>
            <person name="Zhang M."/>
        </authorList>
    </citation>
    <scope>NUCLEOTIDE SEQUENCE</scope>
    <source>
        <strain evidence="2">S37H4</strain>
    </source>
</reference>
<gene>
    <name evidence="2" type="ORF">JKA74_17125</name>
</gene>
<dbReference type="Pfam" id="PF13715">
    <property type="entry name" value="CarbopepD_reg_2"/>
    <property type="match status" value="1"/>
</dbReference>
<sequence>MTLRTIKLPPIFLFFLLYALLVNTEGLMAQTEAKLSGYVRDSKTDEPLIGATVQLVGSDLGAVTDIEGFYTITEVTPTTYNVKASYVGYESQTKFNIVVKSGGVPNVNFTLSESVEQLEGVTVRANPFRKNEETPLSIQRLSPEEIATYPGGNNDIAKVVQSLPGVSGSVGGFRNDVIIRGGAPNENVYYLDGIEIPNINHFSTQGSAGGPVGLLNVSFFEGVTLSSSAFGAQYDNVLSGVLQFDQRDGNSREYRTNFRVSSSEAAITTEGPLFKSKNEEQSNTSFIASVRRSYLQLLFQAIDLPFLPDYWDYQYKFTHKIDKYNELNFTGVGSLDNISINVPDEYSPDQQATLDQIPIINQWTTTAGISWKNRFKDNSGFMTTALSTNILNNRFEQFDDNVNQEGLVFTNNSQEQEVKFRYNLSKFLADWTINSGFIVQQSIYSNESELVDADRGFSYVNELNFTRYGIHSQASRKFLNDRLGFSAGFRMDGNTFMESGNEIHKTFSPRLSLSYELDKERKWVASASIGRYFKIPPYTVLGFSDNNGNFLNKDTKYIQSDHLVAGIEYLVTPSSRFSIEGFYKQYEDYPVSVVDSVSLANLGGGFSVLGNEKVKSLGLGRAYGMEFLYQRKFTKNFYAILAYTLYKSEFTGFNPEEYLPSTWDNRNLITFTGGYKFGNNWEVSARVRYLGQTPLAPVDEEATLNSYPNIIRDYSRQGDLLLEPFNQTDIRIDKKWNFKKLTLNVFLEFQNAFVQQLPSEPNYGLVRNDDGEIVQPRQLTIIEEVNNSSLLPTLGIVIDF</sequence>
<evidence type="ECO:0000313" key="3">
    <source>
        <dbReference type="Proteomes" id="UP000611723"/>
    </source>
</evidence>
<proteinExistence type="predicted"/>
<evidence type="ECO:0000259" key="1">
    <source>
        <dbReference type="Pfam" id="PF07715"/>
    </source>
</evidence>
<dbReference type="AlphaFoldDB" id="A0A935CAW9"/>
<dbReference type="InterPro" id="IPR012910">
    <property type="entry name" value="Plug_dom"/>
</dbReference>
<dbReference type="Gene3D" id="2.60.40.1120">
    <property type="entry name" value="Carboxypeptidase-like, regulatory domain"/>
    <property type="match status" value="1"/>
</dbReference>
<dbReference type="InterPro" id="IPR008969">
    <property type="entry name" value="CarboxyPept-like_regulatory"/>
</dbReference>
<keyword evidence="3" id="KW-1185">Reference proteome</keyword>
<name>A0A935CAW9_9BACT</name>